<accession>A0A645ETE8</accession>
<evidence type="ECO:0000313" key="1">
    <source>
        <dbReference type="EMBL" id="MPN04696.1"/>
    </source>
</evidence>
<proteinExistence type="predicted"/>
<reference evidence="1" key="1">
    <citation type="submission" date="2019-08" db="EMBL/GenBank/DDBJ databases">
        <authorList>
            <person name="Kucharzyk K."/>
            <person name="Murdoch R.W."/>
            <person name="Higgins S."/>
            <person name="Loffler F."/>
        </authorList>
    </citation>
    <scope>NUCLEOTIDE SEQUENCE</scope>
</reference>
<gene>
    <name evidence="1" type="ORF">SDC9_151941</name>
</gene>
<dbReference type="EMBL" id="VSSQ01050616">
    <property type="protein sequence ID" value="MPN04696.1"/>
    <property type="molecule type" value="Genomic_DNA"/>
</dbReference>
<protein>
    <submittedName>
        <fullName evidence="1">Uncharacterized protein</fullName>
    </submittedName>
</protein>
<name>A0A645ETE8_9ZZZZ</name>
<sequence>MPFDNFLTIKRYIRVMGFSGKEEVRMQEKIMVERYFACTCEHIGDTVGTTTGTTCSLEIIAWTRRTVC</sequence>
<dbReference type="AlphaFoldDB" id="A0A645ETE8"/>
<comment type="caution">
    <text evidence="1">The sequence shown here is derived from an EMBL/GenBank/DDBJ whole genome shotgun (WGS) entry which is preliminary data.</text>
</comment>
<organism evidence="1">
    <name type="scientific">bioreactor metagenome</name>
    <dbReference type="NCBI Taxonomy" id="1076179"/>
    <lineage>
        <taxon>unclassified sequences</taxon>
        <taxon>metagenomes</taxon>
        <taxon>ecological metagenomes</taxon>
    </lineage>
</organism>